<proteinExistence type="predicted"/>
<dbReference type="EMBL" id="CM043769">
    <property type="protein sequence ID" value="KAI4841326.1"/>
    <property type="molecule type" value="Genomic_DNA"/>
</dbReference>
<sequence>MLFFPYLLDFFNEKSCYELNYWFYEDLYKNIAYKDEDEKFYKILDFHLSNTFNNDFLCHTGYFLTIIDNFEDLMNFHNFMDNFVVIKIEYVNDDNDLGGFDEYIKKFCKKACTNLAKNYEKAVNSVDPLHLEEWNILNISNETRSSIQMMSSKIEDVYMKLP</sequence>
<organism evidence="1 2">
    <name type="scientific">Plasmodium brasilianum</name>
    <dbReference type="NCBI Taxonomy" id="5824"/>
    <lineage>
        <taxon>Eukaryota</taxon>
        <taxon>Sar</taxon>
        <taxon>Alveolata</taxon>
        <taxon>Apicomplexa</taxon>
        <taxon>Aconoidasida</taxon>
        <taxon>Haemosporida</taxon>
        <taxon>Plasmodiidae</taxon>
        <taxon>Plasmodium</taxon>
        <taxon>Plasmodium (Plasmodium)</taxon>
    </lineage>
</organism>
<accession>A0ACB9YGZ8</accession>
<protein>
    <submittedName>
        <fullName evidence="1">Uncharacterized protein</fullName>
    </submittedName>
</protein>
<reference evidence="1" key="1">
    <citation type="submission" date="2022-06" db="EMBL/GenBank/DDBJ databases">
        <title>The First Complete Genome of the Simian Malaria Parasite Plasmodium brasilianum.</title>
        <authorList>
            <person name="Bajic M."/>
            <person name="Ravishankar S."/>
        </authorList>
    </citation>
    <scope>NUCLEOTIDE SEQUENCE</scope>
    <source>
        <strain evidence="1">Bolivian I</strain>
    </source>
</reference>
<keyword evidence="2" id="KW-1185">Reference proteome</keyword>
<comment type="caution">
    <text evidence="1">The sequence shown here is derived from an EMBL/GenBank/DDBJ whole genome shotgun (WGS) entry which is preliminary data.</text>
</comment>
<evidence type="ECO:0000313" key="1">
    <source>
        <dbReference type="EMBL" id="KAI4841326.1"/>
    </source>
</evidence>
<evidence type="ECO:0000313" key="2">
    <source>
        <dbReference type="Proteomes" id="UP001056978"/>
    </source>
</evidence>
<dbReference type="Proteomes" id="UP001056978">
    <property type="component" value="Chromosome 1"/>
</dbReference>
<gene>
    <name evidence="1" type="ORF">MKS88_000566</name>
</gene>
<name>A0ACB9YGZ8_PLABR</name>